<evidence type="ECO:0000313" key="1">
    <source>
        <dbReference type="EMBL" id="GAL25498.1"/>
    </source>
</evidence>
<protein>
    <submittedName>
        <fullName evidence="1">Uncharacterized protein</fullName>
    </submittedName>
</protein>
<proteinExistence type="predicted"/>
<reference evidence="2" key="1">
    <citation type="submission" date="2014-09" db="EMBL/GenBank/DDBJ databases">
        <title>Vibrio variabilis JCM 19239. (C206) whole genome shotgun sequence.</title>
        <authorList>
            <person name="Sawabe T."/>
            <person name="Meirelles P."/>
            <person name="Nakanishi M."/>
            <person name="Sayaka M."/>
            <person name="Hattori M."/>
            <person name="Ohkuma M."/>
        </authorList>
    </citation>
    <scope>NUCLEOTIDE SEQUENCE [LARGE SCALE GENOMIC DNA]</scope>
    <source>
        <strain evidence="2">JCM 19239</strain>
    </source>
</reference>
<name>A0ABQ0J9P7_9VIBR</name>
<keyword evidence="2" id="KW-1185">Reference proteome</keyword>
<dbReference type="Proteomes" id="UP000029223">
    <property type="component" value="Unassembled WGS sequence"/>
</dbReference>
<organism evidence="1 2">
    <name type="scientific">Vibrio variabilis</name>
    <dbReference type="NCBI Taxonomy" id="990271"/>
    <lineage>
        <taxon>Bacteria</taxon>
        <taxon>Pseudomonadati</taxon>
        <taxon>Pseudomonadota</taxon>
        <taxon>Gammaproteobacteria</taxon>
        <taxon>Vibrionales</taxon>
        <taxon>Vibrionaceae</taxon>
        <taxon>Vibrio</taxon>
    </lineage>
</organism>
<gene>
    <name evidence="1" type="ORF">JCM19239_3772</name>
</gene>
<dbReference type="EMBL" id="BBMS01000010">
    <property type="protein sequence ID" value="GAL25498.1"/>
    <property type="molecule type" value="Genomic_DNA"/>
</dbReference>
<accession>A0ABQ0J9P7</accession>
<sequence length="44" mass="5111">MCDQSKTREQWNKTGDKKFLLLDRIAINITAAAPTKHLRKRVTI</sequence>
<evidence type="ECO:0000313" key="2">
    <source>
        <dbReference type="Proteomes" id="UP000029223"/>
    </source>
</evidence>
<comment type="caution">
    <text evidence="1">The sequence shown here is derived from an EMBL/GenBank/DDBJ whole genome shotgun (WGS) entry which is preliminary data.</text>
</comment>